<keyword evidence="9" id="KW-0137">Centromere</keyword>
<dbReference type="Pfam" id="PF03980">
    <property type="entry name" value="Nnf1"/>
    <property type="match status" value="1"/>
</dbReference>
<evidence type="ECO:0000313" key="11">
    <source>
        <dbReference type="Proteomes" id="UP001279734"/>
    </source>
</evidence>
<gene>
    <name evidence="10" type="ORF">Nepgr_031829</name>
</gene>
<evidence type="ECO:0000256" key="9">
    <source>
        <dbReference type="ARBA" id="ARBA00023328"/>
    </source>
</evidence>
<comment type="subcellular location">
    <subcellularLocation>
        <location evidence="2">Chromosome</location>
        <location evidence="2">Centromere</location>
        <location evidence="2">Kinetochore</location>
    </subcellularLocation>
    <subcellularLocation>
        <location evidence="1">Nucleus</location>
    </subcellularLocation>
</comment>
<evidence type="ECO:0000313" key="10">
    <source>
        <dbReference type="EMBL" id="GMH29986.1"/>
    </source>
</evidence>
<dbReference type="EMBL" id="BSYO01000037">
    <property type="protein sequence ID" value="GMH29986.1"/>
    <property type="molecule type" value="Genomic_DNA"/>
</dbReference>
<keyword evidence="7" id="KW-0539">Nucleus</keyword>
<dbReference type="GO" id="GO:0005634">
    <property type="term" value="C:nucleus"/>
    <property type="evidence" value="ECO:0007669"/>
    <property type="project" value="UniProtKB-SubCell"/>
</dbReference>
<keyword evidence="8" id="KW-0131">Cell cycle</keyword>
<dbReference type="GO" id="GO:0007059">
    <property type="term" value="P:chromosome segregation"/>
    <property type="evidence" value="ECO:0007669"/>
    <property type="project" value="TreeGrafter"/>
</dbReference>
<keyword evidence="4" id="KW-0132">Cell division</keyword>
<dbReference type="AlphaFoldDB" id="A0AAD3Y7U4"/>
<evidence type="ECO:0000256" key="6">
    <source>
        <dbReference type="ARBA" id="ARBA00022838"/>
    </source>
</evidence>
<evidence type="ECO:0000256" key="8">
    <source>
        <dbReference type="ARBA" id="ARBA00023306"/>
    </source>
</evidence>
<protein>
    <submittedName>
        <fullName evidence="10">Uncharacterized protein</fullName>
    </submittedName>
</protein>
<evidence type="ECO:0000256" key="7">
    <source>
        <dbReference type="ARBA" id="ARBA00023242"/>
    </source>
</evidence>
<dbReference type="Proteomes" id="UP001279734">
    <property type="component" value="Unassembled WGS sequence"/>
</dbReference>
<keyword evidence="3" id="KW-0158">Chromosome</keyword>
<keyword evidence="11" id="KW-1185">Reference proteome</keyword>
<evidence type="ECO:0000256" key="3">
    <source>
        <dbReference type="ARBA" id="ARBA00022454"/>
    </source>
</evidence>
<evidence type="ECO:0000256" key="4">
    <source>
        <dbReference type="ARBA" id="ARBA00022618"/>
    </source>
</evidence>
<organism evidence="10 11">
    <name type="scientific">Nepenthes gracilis</name>
    <name type="common">Slender pitcher plant</name>
    <dbReference type="NCBI Taxonomy" id="150966"/>
    <lineage>
        <taxon>Eukaryota</taxon>
        <taxon>Viridiplantae</taxon>
        <taxon>Streptophyta</taxon>
        <taxon>Embryophyta</taxon>
        <taxon>Tracheophyta</taxon>
        <taxon>Spermatophyta</taxon>
        <taxon>Magnoliopsida</taxon>
        <taxon>eudicotyledons</taxon>
        <taxon>Gunneridae</taxon>
        <taxon>Pentapetalae</taxon>
        <taxon>Caryophyllales</taxon>
        <taxon>Nepenthaceae</taxon>
        <taxon>Nepenthes</taxon>
    </lineage>
</organism>
<proteinExistence type="predicted"/>
<keyword evidence="5" id="KW-0498">Mitosis</keyword>
<sequence>MEETTQFSAPGSRHLNFKKSFKLAVRSLLTACLKEDFCKAFPQFTPMEHERLYGLFIQVIMSLHENIEDEFESLCRETQVGHTLDTVEQLVEGQNLDPLFSDKTNVGQVKHDLSASKKNEILFMESLLDKTKSQSDHARSRIELLSKKMQDNPCTAEKLRMG</sequence>
<dbReference type="PANTHER" id="PTHR15459">
    <property type="entry name" value="POLYAMINE-MODULATED FACTOR 1"/>
    <property type="match status" value="1"/>
</dbReference>
<name>A0AAD3Y7U4_NEPGR</name>
<dbReference type="GO" id="GO:0000444">
    <property type="term" value="C:MIS12/MIND type complex"/>
    <property type="evidence" value="ECO:0007669"/>
    <property type="project" value="InterPro"/>
</dbReference>
<reference evidence="10" key="1">
    <citation type="submission" date="2023-05" db="EMBL/GenBank/DDBJ databases">
        <title>Nepenthes gracilis genome sequencing.</title>
        <authorList>
            <person name="Fukushima K."/>
        </authorList>
    </citation>
    <scope>NUCLEOTIDE SEQUENCE</scope>
    <source>
        <strain evidence="10">SING2019-196</strain>
    </source>
</reference>
<accession>A0AAD3Y7U4</accession>
<dbReference type="InterPro" id="IPR007128">
    <property type="entry name" value="PMF1/Nnf1"/>
</dbReference>
<dbReference type="GO" id="GO:0051301">
    <property type="term" value="P:cell division"/>
    <property type="evidence" value="ECO:0007669"/>
    <property type="project" value="UniProtKB-KW"/>
</dbReference>
<keyword evidence="6" id="KW-0995">Kinetochore</keyword>
<evidence type="ECO:0000256" key="2">
    <source>
        <dbReference type="ARBA" id="ARBA00004629"/>
    </source>
</evidence>
<evidence type="ECO:0000256" key="1">
    <source>
        <dbReference type="ARBA" id="ARBA00004123"/>
    </source>
</evidence>
<comment type="caution">
    <text evidence="10">The sequence shown here is derived from an EMBL/GenBank/DDBJ whole genome shotgun (WGS) entry which is preliminary data.</text>
</comment>
<evidence type="ECO:0000256" key="5">
    <source>
        <dbReference type="ARBA" id="ARBA00022776"/>
    </source>
</evidence>
<dbReference type="PANTHER" id="PTHR15459:SF3">
    <property type="entry name" value="POLYAMINE-MODULATED FACTOR 1"/>
    <property type="match status" value="1"/>
</dbReference>